<dbReference type="InterPro" id="IPR043128">
    <property type="entry name" value="Rev_trsase/Diguanyl_cyclase"/>
</dbReference>
<comment type="cofactor">
    <cofactor evidence="1">
        <name>Mg(2+)</name>
        <dbReference type="ChEBI" id="CHEBI:18420"/>
    </cofactor>
</comment>
<dbReference type="PROSITE" id="PS50887">
    <property type="entry name" value="GGDEF"/>
    <property type="match status" value="1"/>
</dbReference>
<dbReference type="InterPro" id="IPR050469">
    <property type="entry name" value="Diguanylate_Cyclase"/>
</dbReference>
<proteinExistence type="predicted"/>
<feature type="transmembrane region" description="Helical" evidence="4">
    <location>
        <begin position="59"/>
        <end position="81"/>
    </location>
</feature>
<dbReference type="Gene3D" id="1.20.58.920">
    <property type="match status" value="1"/>
</dbReference>
<dbReference type="EMBL" id="QPIJ01000037">
    <property type="protein sequence ID" value="RCV88758.1"/>
    <property type="molecule type" value="Genomic_DNA"/>
</dbReference>
<dbReference type="PANTHER" id="PTHR45138">
    <property type="entry name" value="REGULATORY COMPONENTS OF SENSORY TRANSDUCTION SYSTEM"/>
    <property type="match status" value="1"/>
</dbReference>
<evidence type="ECO:0000256" key="4">
    <source>
        <dbReference type="SAM" id="Phobius"/>
    </source>
</evidence>
<dbReference type="AlphaFoldDB" id="A0A368TVS6"/>
<gene>
    <name evidence="6" type="ORF">DU506_14360</name>
</gene>
<keyword evidence="4" id="KW-1133">Transmembrane helix</keyword>
<dbReference type="Gene3D" id="3.30.70.270">
    <property type="match status" value="1"/>
</dbReference>
<keyword evidence="7" id="KW-1185">Reference proteome</keyword>
<dbReference type="GO" id="GO:0052621">
    <property type="term" value="F:diguanylate cyclase activity"/>
    <property type="evidence" value="ECO:0007669"/>
    <property type="project" value="UniProtKB-EC"/>
</dbReference>
<dbReference type="OrthoDB" id="6087871at2"/>
<evidence type="ECO:0000256" key="2">
    <source>
        <dbReference type="ARBA" id="ARBA00012528"/>
    </source>
</evidence>
<comment type="catalytic activity">
    <reaction evidence="3">
        <text>2 GTP = 3',3'-c-di-GMP + 2 diphosphate</text>
        <dbReference type="Rhea" id="RHEA:24898"/>
        <dbReference type="ChEBI" id="CHEBI:33019"/>
        <dbReference type="ChEBI" id="CHEBI:37565"/>
        <dbReference type="ChEBI" id="CHEBI:58805"/>
        <dbReference type="EC" id="2.7.7.65"/>
    </reaction>
</comment>
<evidence type="ECO:0000256" key="1">
    <source>
        <dbReference type="ARBA" id="ARBA00001946"/>
    </source>
</evidence>
<comment type="caution">
    <text evidence="6">The sequence shown here is derived from an EMBL/GenBank/DDBJ whole genome shotgun (WGS) entry which is preliminary data.</text>
</comment>
<accession>A0A368TVS6</accession>
<evidence type="ECO:0000259" key="5">
    <source>
        <dbReference type="PROSITE" id="PS50887"/>
    </source>
</evidence>
<dbReference type="InterPro" id="IPR029787">
    <property type="entry name" value="Nucleotide_cyclase"/>
</dbReference>
<dbReference type="PANTHER" id="PTHR45138:SF9">
    <property type="entry name" value="DIGUANYLATE CYCLASE DGCM-RELATED"/>
    <property type="match status" value="1"/>
</dbReference>
<dbReference type="Pfam" id="PF00990">
    <property type="entry name" value="GGDEF"/>
    <property type="match status" value="1"/>
</dbReference>
<dbReference type="NCBIfam" id="TIGR00254">
    <property type="entry name" value="GGDEF"/>
    <property type="match status" value="1"/>
</dbReference>
<keyword evidence="4" id="KW-0472">Membrane</keyword>
<dbReference type="FunFam" id="3.30.70.270:FF:000001">
    <property type="entry name" value="Diguanylate cyclase domain protein"/>
    <property type="match status" value="1"/>
</dbReference>
<dbReference type="PROSITE" id="PS51257">
    <property type="entry name" value="PROKAR_LIPOPROTEIN"/>
    <property type="match status" value="1"/>
</dbReference>
<protein>
    <recommendedName>
        <fullName evidence="2">diguanylate cyclase</fullName>
        <ecNumber evidence="2">2.7.7.65</ecNumber>
    </recommendedName>
</protein>
<dbReference type="SUPFAM" id="SSF55073">
    <property type="entry name" value="Nucleotide cyclase"/>
    <property type="match status" value="1"/>
</dbReference>
<evidence type="ECO:0000256" key="3">
    <source>
        <dbReference type="ARBA" id="ARBA00034247"/>
    </source>
</evidence>
<dbReference type="EC" id="2.7.7.65" evidence="2"/>
<feature type="domain" description="GGDEF" evidence="5">
    <location>
        <begin position="364"/>
        <end position="496"/>
    </location>
</feature>
<feature type="transmembrane region" description="Helical" evidence="4">
    <location>
        <begin position="252"/>
        <end position="271"/>
    </location>
</feature>
<evidence type="ECO:0000313" key="7">
    <source>
        <dbReference type="Proteomes" id="UP000253204"/>
    </source>
</evidence>
<dbReference type="Gene3D" id="6.10.340.10">
    <property type="match status" value="1"/>
</dbReference>
<name>A0A368TVS6_9GAMM</name>
<organism evidence="6 7">
    <name type="scientific">Vreelandella rituensis</name>
    <dbReference type="NCBI Taxonomy" id="2282306"/>
    <lineage>
        <taxon>Bacteria</taxon>
        <taxon>Pseudomonadati</taxon>
        <taxon>Pseudomonadota</taxon>
        <taxon>Gammaproteobacteria</taxon>
        <taxon>Oceanospirillales</taxon>
        <taxon>Halomonadaceae</taxon>
        <taxon>Vreelandella</taxon>
    </lineage>
</organism>
<reference evidence="6 7" key="1">
    <citation type="submission" date="2018-07" db="EMBL/GenBank/DDBJ databases">
        <title>Halomonas rutogse sp. nov., isolated from Lake TangqianCo on Tibetan Plateau.</title>
        <authorList>
            <person name="Lu H."/>
            <person name="Xing P."/>
            <person name="Wu Q."/>
        </authorList>
    </citation>
    <scope>NUCLEOTIDE SEQUENCE [LARGE SCALE GENOMIC DNA]</scope>
    <source>
        <strain evidence="6 7">TQ8S</strain>
    </source>
</reference>
<dbReference type="Proteomes" id="UP000253204">
    <property type="component" value="Unassembled WGS sequence"/>
</dbReference>
<dbReference type="SMART" id="SM00267">
    <property type="entry name" value="GGDEF"/>
    <property type="match status" value="1"/>
</dbReference>
<dbReference type="InterPro" id="IPR038188">
    <property type="entry name" value="TorS_sensor_sf"/>
</dbReference>
<evidence type="ECO:0000313" key="6">
    <source>
        <dbReference type="EMBL" id="RCV88758.1"/>
    </source>
</evidence>
<dbReference type="InterPro" id="IPR000160">
    <property type="entry name" value="GGDEF_dom"/>
</dbReference>
<keyword evidence="4" id="KW-0812">Transmembrane</keyword>
<dbReference type="CDD" id="cd01949">
    <property type="entry name" value="GGDEF"/>
    <property type="match status" value="1"/>
</dbReference>
<sequence>MLGKLIPMHGFSIILSCKAISSGSPDCMQLSKNASKPPSGLLKPKIADKPCFGLMARTAVLSTVMAVVIFAAVLLALSAFAQYRNTVSHLANQQTQGLMTASLLLQQSESLVSSSAMLLLADDHFSRRQAMFEIADREEWIGRLVAELAALRTESGQFEEIYRTRDSLVDNLKTLDNLMRWRIDLRAQFSPSPAGIALLKSVEAQLAEVIQDNRKLSRDLGVAVGYHVAAIRQEIQQSVSNLDSDISQHETLLKVLVLSVVIVVAFTLLFIQRSVIGRVKRLQKAMNSTRPSPEDIVVQGKDEIARMANSIRSYVERINLNEHHILSMNRKLDFLAHHDALTHLHNRHYFERALHEQKASLEAHGYCTAMVDIDHFKEVNDAHGHDVGDKVIQHIARMMQQQLPKTALMARYGGEEFVVIFPNMALEEARCCLEAFRQCVADTPVKVNHSNINVTLSIGLSPQLPDGSIEKTIRVADELLYKAKRSGRNRLEIRDLRHRDKISSEGAS</sequence>